<evidence type="ECO:0000313" key="2">
    <source>
        <dbReference type="EMBL" id="SPQ26309.1"/>
    </source>
</evidence>
<evidence type="ECO:0000256" key="1">
    <source>
        <dbReference type="SAM" id="MobiDB-lite"/>
    </source>
</evidence>
<protein>
    <submittedName>
        <fullName evidence="2">7b492809-bcff-4656-8cdd-404fe7fe0d0f</fullName>
    </submittedName>
</protein>
<feature type="compositionally biased region" description="Polar residues" evidence="1">
    <location>
        <begin position="31"/>
        <end position="49"/>
    </location>
</feature>
<dbReference type="AlphaFoldDB" id="A0A446BV49"/>
<dbReference type="EMBL" id="OUUZ01000016">
    <property type="protein sequence ID" value="SPQ26309.1"/>
    <property type="molecule type" value="Genomic_DNA"/>
</dbReference>
<proteinExistence type="predicted"/>
<organism evidence="2 3">
    <name type="scientific">Thermothielavioides terrestris</name>
    <dbReference type="NCBI Taxonomy" id="2587410"/>
    <lineage>
        <taxon>Eukaryota</taxon>
        <taxon>Fungi</taxon>
        <taxon>Dikarya</taxon>
        <taxon>Ascomycota</taxon>
        <taxon>Pezizomycotina</taxon>
        <taxon>Sordariomycetes</taxon>
        <taxon>Sordariomycetidae</taxon>
        <taxon>Sordariales</taxon>
        <taxon>Chaetomiaceae</taxon>
        <taxon>Thermothielavioides</taxon>
    </lineage>
</organism>
<gene>
    <name evidence="2" type="ORF">TT172_LOCUS8728</name>
</gene>
<feature type="region of interest" description="Disordered" evidence="1">
    <location>
        <begin position="1"/>
        <end position="67"/>
    </location>
</feature>
<name>A0A446BV49_9PEZI</name>
<accession>A0A446BV49</accession>
<dbReference type="Proteomes" id="UP000289323">
    <property type="component" value="Unassembled WGS sequence"/>
</dbReference>
<sequence length="118" mass="12994">MEARRASASVADLGPASQEGWAPEQQDTRLTRAQSVGSRGQLARRSSSLDAPLLRRQETVTREQRQIDRGAAPAVRLDMDLDVEINLKAKIKGRIELSILSVVRVQPAMLGTYDLTLI</sequence>
<evidence type="ECO:0000313" key="3">
    <source>
        <dbReference type="Proteomes" id="UP000289323"/>
    </source>
</evidence>
<feature type="compositionally biased region" description="Basic and acidic residues" evidence="1">
    <location>
        <begin position="53"/>
        <end position="67"/>
    </location>
</feature>
<reference evidence="2 3" key="1">
    <citation type="submission" date="2018-04" db="EMBL/GenBank/DDBJ databases">
        <authorList>
            <person name="Huttner S."/>
            <person name="Dainat J."/>
        </authorList>
    </citation>
    <scope>NUCLEOTIDE SEQUENCE [LARGE SCALE GENOMIC DNA]</scope>
</reference>